<dbReference type="SUPFAM" id="SSF53927">
    <property type="entry name" value="Cytidine deaminase-like"/>
    <property type="match status" value="1"/>
</dbReference>
<dbReference type="InterPro" id="IPR016193">
    <property type="entry name" value="Cytidine_deaminase-like"/>
</dbReference>
<dbReference type="NCBIfam" id="TIGR00129">
    <property type="entry name" value="fdhD_narQ"/>
    <property type="match status" value="1"/>
</dbReference>
<evidence type="ECO:0000256" key="2">
    <source>
        <dbReference type="ARBA" id="ARBA00023150"/>
    </source>
</evidence>
<dbReference type="Gene3D" id="3.10.20.10">
    <property type="match status" value="1"/>
</dbReference>
<feature type="active site" description="Cysteine persulfide intermediate" evidence="3">
    <location>
        <position position="104"/>
    </location>
</feature>
<dbReference type="InterPro" id="IPR003786">
    <property type="entry name" value="FdhD"/>
</dbReference>
<keyword evidence="5" id="KW-1185">Reference proteome</keyword>
<dbReference type="Gene3D" id="3.40.140.10">
    <property type="entry name" value="Cytidine Deaminase, domain 2"/>
    <property type="match status" value="1"/>
</dbReference>
<dbReference type="EMBL" id="JAOWKW010000011">
    <property type="protein sequence ID" value="MCV2879868.1"/>
    <property type="molecule type" value="Genomic_DNA"/>
</dbReference>
<dbReference type="PANTHER" id="PTHR30592:SF1">
    <property type="entry name" value="SULFUR CARRIER PROTEIN FDHD"/>
    <property type="match status" value="1"/>
</dbReference>
<keyword evidence="1 3" id="KW-0963">Cytoplasm</keyword>
<dbReference type="PANTHER" id="PTHR30592">
    <property type="entry name" value="FORMATE DEHYDROGENASE"/>
    <property type="match status" value="1"/>
</dbReference>
<evidence type="ECO:0000256" key="3">
    <source>
        <dbReference type="HAMAP-Rule" id="MF_00187"/>
    </source>
</evidence>
<evidence type="ECO:0000256" key="1">
    <source>
        <dbReference type="ARBA" id="ARBA00022490"/>
    </source>
</evidence>
<evidence type="ECO:0000313" key="5">
    <source>
        <dbReference type="Proteomes" id="UP001526166"/>
    </source>
</evidence>
<comment type="caution">
    <text evidence="3">Lacks conserved residue(s) required for the propagation of feature annotation.</text>
</comment>
<dbReference type="RefSeq" id="WP_263848328.1">
    <property type="nucleotide sequence ID" value="NZ_JAOWKW010000011.1"/>
</dbReference>
<accession>A0ABT3A1N5</accession>
<comment type="similarity">
    <text evidence="3">Belongs to the FdhD family.</text>
</comment>
<comment type="subcellular location">
    <subcellularLocation>
        <location evidence="3">Cytoplasm</location>
    </subcellularLocation>
</comment>
<evidence type="ECO:0000313" key="4">
    <source>
        <dbReference type="EMBL" id="MCV2879868.1"/>
    </source>
</evidence>
<dbReference type="HAMAP" id="MF_00187">
    <property type="entry name" value="FdhD"/>
    <property type="match status" value="1"/>
</dbReference>
<gene>
    <name evidence="3 4" type="primary">fdhD</name>
    <name evidence="4" type="ORF">OE699_13530</name>
</gene>
<dbReference type="PIRSF" id="PIRSF015626">
    <property type="entry name" value="FdhD"/>
    <property type="match status" value="1"/>
</dbReference>
<organism evidence="4 5">
    <name type="scientific">Sedimentimonas flavescens</name>
    <dbReference type="NCBI Taxonomy" id="2851012"/>
    <lineage>
        <taxon>Bacteria</taxon>
        <taxon>Pseudomonadati</taxon>
        <taxon>Pseudomonadota</taxon>
        <taxon>Alphaproteobacteria</taxon>
        <taxon>Rhodobacterales</taxon>
        <taxon>Rhodobacter group</taxon>
        <taxon>Sedimentimonas</taxon>
    </lineage>
</organism>
<proteinExistence type="inferred from homology"/>
<comment type="caution">
    <text evidence="4">The sequence shown here is derived from an EMBL/GenBank/DDBJ whole genome shotgun (WGS) entry which is preliminary data.</text>
</comment>
<keyword evidence="2 3" id="KW-0501">Molybdenum cofactor biosynthesis</keyword>
<dbReference type="Pfam" id="PF02634">
    <property type="entry name" value="FdhD-NarQ"/>
    <property type="match status" value="1"/>
</dbReference>
<dbReference type="Proteomes" id="UP001526166">
    <property type="component" value="Unassembled WGS sequence"/>
</dbReference>
<name>A0ABT3A1N5_9RHOB</name>
<protein>
    <recommendedName>
        <fullName evidence="3">Sulfur carrier protein FdhD</fullName>
    </recommendedName>
</protein>
<sequence>MTLPRGATQIPLAGGASEVLAEEVPVALVYDGVTQAVMMATPADLEDFVLGFALSEGLIEAPSEIVRTEIVPQQRGIEARAWLAAPAGARFKERRRATTGPVGCGLCGIDSLEQALRPLPRAPRSGGAGLAPGAPARALAALRTAQPLQDATHAIHAAGFWAEDCGLVLLREDVGRHNALDKLAGALTRAGIAPANGAIAMTSRISIDLVQKAVTIGARALIAPSAPTALAVAEARAAGLHLIARAPSTETLIDYTAPERTEEDAA</sequence>
<comment type="function">
    <text evidence="3">Required for formate dehydrogenase (FDH) activity. Acts as a sulfur carrier protein that transfers sulfur from IscS to the molybdenum cofactor prior to its insertion into FDH.</text>
</comment>
<reference evidence="4 5" key="1">
    <citation type="submission" date="2022-10" db="EMBL/GenBank/DDBJ databases">
        <title>Sinirhodobacter sp. nov., isolated from ocean surface sediments.</title>
        <authorList>
            <person name="He W."/>
            <person name="Wang L."/>
            <person name="Zhang D.-F."/>
        </authorList>
    </citation>
    <scope>NUCLEOTIDE SEQUENCE [LARGE SCALE GENOMIC DNA]</scope>
    <source>
        <strain evidence="4 5">WL0115</strain>
    </source>
</reference>